<dbReference type="RefSeq" id="WP_007803848.1">
    <property type="nucleotide sequence ID" value="NZ_DS022279.1"/>
</dbReference>
<sequence>MAPARDLSRSFAPGMADAVTEIATDPALATGDTTKRTLVAVISH</sequence>
<protein>
    <submittedName>
        <fullName evidence="1">Uncharacterized protein</fullName>
    </submittedName>
</protein>
<dbReference type="EMBL" id="AATQ01000003">
    <property type="protein sequence ID" value="EAU48040.1"/>
    <property type="molecule type" value="Genomic_DNA"/>
</dbReference>
<dbReference type="Proteomes" id="UP000006230">
    <property type="component" value="Unassembled WGS sequence"/>
</dbReference>
<comment type="caution">
    <text evidence="1">The sequence shown here is derived from an EMBL/GenBank/DDBJ whole genome shotgun (WGS) entry which is preliminary data.</text>
</comment>
<reference evidence="1 2" key="1">
    <citation type="journal article" date="2010" name="J. Bacteriol.">
        <title>Genome sequences of Pelagibaca bermudensis HTCC2601T and Maritimibacter alkaliphilus HTCC2654T, the type strains of two marine Roseobacter genera.</title>
        <authorList>
            <person name="Thrash J.C."/>
            <person name="Cho J.C."/>
            <person name="Ferriera S."/>
            <person name="Johnson J."/>
            <person name="Vergin K.L."/>
            <person name="Giovannoni S.J."/>
        </authorList>
    </citation>
    <scope>NUCLEOTIDE SEQUENCE [LARGE SCALE GENOMIC DNA]</scope>
    <source>
        <strain evidence="2">DSM 26914 / JCM 13377 / KCTC 12554 / HTCC2601</strain>
    </source>
</reference>
<name>Q0FUP1_SALBH</name>
<dbReference type="AlphaFoldDB" id="Q0FUP1"/>
<evidence type="ECO:0000313" key="1">
    <source>
        <dbReference type="EMBL" id="EAU48040.1"/>
    </source>
</evidence>
<evidence type="ECO:0000313" key="2">
    <source>
        <dbReference type="Proteomes" id="UP000006230"/>
    </source>
</evidence>
<dbReference type="STRING" id="314265.R2601_01335"/>
<keyword evidence="2" id="KW-1185">Reference proteome</keyword>
<gene>
    <name evidence="1" type="ORF">R2601_01335</name>
</gene>
<organism evidence="1 2">
    <name type="scientific">Salipiger bermudensis (strain DSM 26914 / JCM 13377 / KCTC 12554 / HTCC2601)</name>
    <name type="common">Pelagibaca bermudensis</name>
    <dbReference type="NCBI Taxonomy" id="314265"/>
    <lineage>
        <taxon>Bacteria</taxon>
        <taxon>Pseudomonadati</taxon>
        <taxon>Pseudomonadota</taxon>
        <taxon>Alphaproteobacteria</taxon>
        <taxon>Rhodobacterales</taxon>
        <taxon>Roseobacteraceae</taxon>
        <taxon>Salipiger</taxon>
    </lineage>
</organism>
<accession>Q0FUP1</accession>
<proteinExistence type="predicted"/>
<dbReference type="HOGENOM" id="CLU_3219809_0_0_5"/>